<protein>
    <submittedName>
        <fullName evidence="2">Uncharacterized protein</fullName>
    </submittedName>
</protein>
<sequence length="296" mass="32780">MLPSIAFSLALPPPPDDAVPARISQGIGTTETPAEQHSSASVTGGRDLCPSSRMGTGVNVALGARTGGDGDVVSTEQVREPNADATYVVSRILPGNAKRPEPQVTDPHGLTAHSFRARHVLSQAPTQPRFRGSQSFGGWDYNLDFFEGQNRGIIVTICDRKLRGENAQNDGKRKKEKEDRVNMALHTDRYLVDMVKLGRQLLLSAKWWFLLLLWAEVNPRKLRREHTIELLEILLKWSEGAGRILLEPKVAAAEKVGSLTVVPKKDETASFFFRALRKGVSCPKMAENEVVFYLWN</sequence>
<name>A0AAV9Z8U1_9AGAR</name>
<organism evidence="2 3">
    <name type="scientific">Favolaschia claudopus</name>
    <dbReference type="NCBI Taxonomy" id="2862362"/>
    <lineage>
        <taxon>Eukaryota</taxon>
        <taxon>Fungi</taxon>
        <taxon>Dikarya</taxon>
        <taxon>Basidiomycota</taxon>
        <taxon>Agaricomycotina</taxon>
        <taxon>Agaricomycetes</taxon>
        <taxon>Agaricomycetidae</taxon>
        <taxon>Agaricales</taxon>
        <taxon>Marasmiineae</taxon>
        <taxon>Mycenaceae</taxon>
        <taxon>Favolaschia</taxon>
    </lineage>
</organism>
<gene>
    <name evidence="2" type="ORF">R3P38DRAFT_2812219</name>
</gene>
<reference evidence="2 3" key="1">
    <citation type="journal article" date="2024" name="J Genomics">
        <title>Draft genome sequencing and assembly of Favolaschia claudopus CIRM-BRFM 2984 isolated from oak limbs.</title>
        <authorList>
            <person name="Navarro D."/>
            <person name="Drula E."/>
            <person name="Chaduli D."/>
            <person name="Cazenave R."/>
            <person name="Ahrendt S."/>
            <person name="Wang J."/>
            <person name="Lipzen A."/>
            <person name="Daum C."/>
            <person name="Barry K."/>
            <person name="Grigoriev I.V."/>
            <person name="Favel A."/>
            <person name="Rosso M.N."/>
            <person name="Martin F."/>
        </authorList>
    </citation>
    <scope>NUCLEOTIDE SEQUENCE [LARGE SCALE GENOMIC DNA]</scope>
    <source>
        <strain evidence="2 3">CIRM-BRFM 2984</strain>
    </source>
</reference>
<dbReference type="EMBL" id="JAWWNJ010000187">
    <property type="protein sequence ID" value="KAK6974178.1"/>
    <property type="molecule type" value="Genomic_DNA"/>
</dbReference>
<comment type="caution">
    <text evidence="2">The sequence shown here is derived from an EMBL/GenBank/DDBJ whole genome shotgun (WGS) entry which is preliminary data.</text>
</comment>
<evidence type="ECO:0000313" key="2">
    <source>
        <dbReference type="EMBL" id="KAK6974178.1"/>
    </source>
</evidence>
<feature type="compositionally biased region" description="Polar residues" evidence="1">
    <location>
        <begin position="26"/>
        <end position="42"/>
    </location>
</feature>
<evidence type="ECO:0000256" key="1">
    <source>
        <dbReference type="SAM" id="MobiDB-lite"/>
    </source>
</evidence>
<accession>A0AAV9Z8U1</accession>
<evidence type="ECO:0000313" key="3">
    <source>
        <dbReference type="Proteomes" id="UP001362999"/>
    </source>
</evidence>
<keyword evidence="3" id="KW-1185">Reference proteome</keyword>
<dbReference type="Proteomes" id="UP001362999">
    <property type="component" value="Unassembled WGS sequence"/>
</dbReference>
<feature type="region of interest" description="Disordered" evidence="1">
    <location>
        <begin position="1"/>
        <end position="52"/>
    </location>
</feature>
<proteinExistence type="predicted"/>
<dbReference type="AlphaFoldDB" id="A0AAV9Z8U1"/>